<dbReference type="NCBIfam" id="NF041278">
    <property type="entry name" value="CmcJ_NvfI_EfuI"/>
    <property type="match status" value="1"/>
</dbReference>
<dbReference type="EMBL" id="KV745382">
    <property type="protein sequence ID" value="OCK74975.1"/>
    <property type="molecule type" value="Genomic_DNA"/>
</dbReference>
<sequence length="299" mass="34419">MSLPQVRPPVSTTGLVYMWNGTTDGQDDGYINTVDGSTNVKSSKEVTMEVENVRNLVKPPKVESHGYQLVNFTTSLPSECFLDAYAPENKKLVEELYFDECRRLVQDITGAVEAFPYVYRIRNQSADVTRLADIDFHKDSAPIVHVDRDPETAPDRLRYSLGSERANALMSKYKRFASINVWRPIGTKVQKWPLLLVNHQSVVNWDYGTHMGRVHFINDQRRVGTRGVKSHETVLKFDPGYVYHYASEMAPDEAWLFYAFHSEPEYAIPHSAFWDKSTSADAPTRWSIEVRIWVFFEDR</sequence>
<dbReference type="GO" id="GO:0016491">
    <property type="term" value="F:oxidoreductase activity"/>
    <property type="evidence" value="ECO:0007669"/>
    <property type="project" value="UniProtKB-KW"/>
</dbReference>
<dbReference type="PANTHER" id="PTHR34598">
    <property type="entry name" value="BLL6449 PROTEIN"/>
    <property type="match status" value="1"/>
</dbReference>
<keyword evidence="4" id="KW-1185">Reference proteome</keyword>
<evidence type="ECO:0008006" key="5">
    <source>
        <dbReference type="Google" id="ProtNLM"/>
    </source>
</evidence>
<evidence type="ECO:0000313" key="4">
    <source>
        <dbReference type="Proteomes" id="UP000250266"/>
    </source>
</evidence>
<reference evidence="3 4" key="1">
    <citation type="journal article" date="2016" name="Nat. Commun.">
        <title>Ectomycorrhizal ecology is imprinted in the genome of the dominant symbiotic fungus Cenococcum geophilum.</title>
        <authorList>
            <consortium name="DOE Joint Genome Institute"/>
            <person name="Peter M."/>
            <person name="Kohler A."/>
            <person name="Ohm R.A."/>
            <person name="Kuo A."/>
            <person name="Krutzmann J."/>
            <person name="Morin E."/>
            <person name="Arend M."/>
            <person name="Barry K.W."/>
            <person name="Binder M."/>
            <person name="Choi C."/>
            <person name="Clum A."/>
            <person name="Copeland A."/>
            <person name="Grisel N."/>
            <person name="Haridas S."/>
            <person name="Kipfer T."/>
            <person name="LaButti K."/>
            <person name="Lindquist E."/>
            <person name="Lipzen A."/>
            <person name="Maire R."/>
            <person name="Meier B."/>
            <person name="Mihaltcheva S."/>
            <person name="Molinier V."/>
            <person name="Murat C."/>
            <person name="Poggeler S."/>
            <person name="Quandt C.A."/>
            <person name="Sperisen C."/>
            <person name="Tritt A."/>
            <person name="Tisserant E."/>
            <person name="Crous P.W."/>
            <person name="Henrissat B."/>
            <person name="Nehls U."/>
            <person name="Egli S."/>
            <person name="Spatafora J.W."/>
            <person name="Grigoriev I.V."/>
            <person name="Martin F.M."/>
        </authorList>
    </citation>
    <scope>NUCLEOTIDE SEQUENCE [LARGE SCALE GENOMIC DNA]</scope>
    <source>
        <strain evidence="3 4">CBS 459.81</strain>
    </source>
</reference>
<name>A0A8E2JA37_9PEZI</name>
<evidence type="ECO:0000256" key="2">
    <source>
        <dbReference type="ARBA" id="ARBA00023604"/>
    </source>
</evidence>
<keyword evidence="1" id="KW-0560">Oxidoreductase</keyword>
<dbReference type="Proteomes" id="UP000250266">
    <property type="component" value="Unassembled WGS sequence"/>
</dbReference>
<comment type="similarity">
    <text evidence="2">Belongs to the asaB hydroxylase/desaturase family.</text>
</comment>
<evidence type="ECO:0000256" key="1">
    <source>
        <dbReference type="ARBA" id="ARBA00023002"/>
    </source>
</evidence>
<accession>A0A8E2JA37</accession>
<organism evidence="3 4">
    <name type="scientific">Lepidopterella palustris CBS 459.81</name>
    <dbReference type="NCBI Taxonomy" id="1314670"/>
    <lineage>
        <taxon>Eukaryota</taxon>
        <taxon>Fungi</taxon>
        <taxon>Dikarya</taxon>
        <taxon>Ascomycota</taxon>
        <taxon>Pezizomycotina</taxon>
        <taxon>Dothideomycetes</taxon>
        <taxon>Pleosporomycetidae</taxon>
        <taxon>Mytilinidiales</taxon>
        <taxon>Argynnaceae</taxon>
        <taxon>Lepidopterella</taxon>
    </lineage>
</organism>
<protein>
    <recommendedName>
        <fullName evidence="5">Methyltransferase</fullName>
    </recommendedName>
</protein>
<dbReference type="PANTHER" id="PTHR34598:SF3">
    <property type="entry name" value="OXIDOREDUCTASE AN1597"/>
    <property type="match status" value="1"/>
</dbReference>
<dbReference type="AlphaFoldDB" id="A0A8E2JA37"/>
<proteinExistence type="inferred from homology"/>
<gene>
    <name evidence="3" type="ORF">K432DRAFT_467649</name>
</gene>
<dbReference type="OrthoDB" id="412788at2759"/>
<dbReference type="InterPro" id="IPR044053">
    <property type="entry name" value="AsaB-like"/>
</dbReference>
<evidence type="ECO:0000313" key="3">
    <source>
        <dbReference type="EMBL" id="OCK74975.1"/>
    </source>
</evidence>